<evidence type="ECO:0000256" key="3">
    <source>
        <dbReference type="ARBA" id="ARBA00022692"/>
    </source>
</evidence>
<evidence type="ECO:0000256" key="4">
    <source>
        <dbReference type="ARBA" id="ARBA00022989"/>
    </source>
</evidence>
<dbReference type="PANTHER" id="PTHR30086:SF20">
    <property type="entry name" value="ARGININE EXPORTER PROTEIN ARGO-RELATED"/>
    <property type="match status" value="1"/>
</dbReference>
<feature type="transmembrane region" description="Helical" evidence="6">
    <location>
        <begin position="137"/>
        <end position="159"/>
    </location>
</feature>
<keyword evidence="5 6" id="KW-0472">Membrane</keyword>
<keyword evidence="3 6" id="KW-0812">Transmembrane</keyword>
<evidence type="ECO:0000256" key="5">
    <source>
        <dbReference type="ARBA" id="ARBA00023136"/>
    </source>
</evidence>
<dbReference type="EMBL" id="CU459003">
    <property type="protein sequence ID" value="CAM76184.1"/>
    <property type="molecule type" value="Genomic_DNA"/>
</dbReference>
<organism evidence="7">
    <name type="scientific">Magnetospirillum gryphiswaldense</name>
    <dbReference type="NCBI Taxonomy" id="55518"/>
    <lineage>
        <taxon>Bacteria</taxon>
        <taxon>Pseudomonadati</taxon>
        <taxon>Pseudomonadota</taxon>
        <taxon>Alphaproteobacteria</taxon>
        <taxon>Rhodospirillales</taxon>
        <taxon>Rhodospirillaceae</taxon>
        <taxon>Magnetospirillum</taxon>
    </lineage>
</organism>
<gene>
    <name evidence="7" type="ORF">MGR_1456</name>
</gene>
<sequence>MEALSFSLAVLTLLAVPGPTNTLLAALGAALGWRRSLPLLLAEISGYILSISLLMAVLGPIIAAQPVLGAGLKLAAGGWIAWCGWRMWRQSAQTLAVLAVPVGFRQVFLTTLTNPKAVIFALAVFPPIPLAQQGPTLALFSLITIVVGASWIMLGALLARAVAPRRVQAMAALALGLFAVTLGAQAATSLVATPTISDMPR</sequence>
<feature type="transmembrane region" description="Helical" evidence="6">
    <location>
        <begin position="44"/>
        <end position="64"/>
    </location>
</feature>
<name>A4TZX7_9PROT</name>
<dbReference type="PANTHER" id="PTHR30086">
    <property type="entry name" value="ARGININE EXPORTER PROTEIN ARGO"/>
    <property type="match status" value="1"/>
</dbReference>
<dbReference type="GO" id="GO:0015171">
    <property type="term" value="F:amino acid transmembrane transporter activity"/>
    <property type="evidence" value="ECO:0007669"/>
    <property type="project" value="TreeGrafter"/>
</dbReference>
<reference evidence="7" key="1">
    <citation type="journal article" date="2007" name="J. Bacteriol.">
        <title>Comparative genome analysis of four magnetotactic bacteria reveals a complex set of group-specific genes implicated in magnetosome biomineralization and function.</title>
        <authorList>
            <person name="Richter M."/>
            <person name="Kube M."/>
            <person name="Bazylinski D.A."/>
            <person name="Lombardot T."/>
            <person name="Gloeckner F.O."/>
            <person name="Reinhardt R."/>
            <person name="Schueler D."/>
        </authorList>
    </citation>
    <scope>NUCLEOTIDE SEQUENCE</scope>
    <source>
        <strain evidence="7">MSR-1</strain>
    </source>
</reference>
<keyword evidence="2" id="KW-1003">Cell membrane</keyword>
<dbReference type="RefSeq" id="WP_106002277.1">
    <property type="nucleotide sequence ID" value="NZ_CP027527.1"/>
</dbReference>
<dbReference type="AlphaFoldDB" id="A4TZX7"/>
<feature type="transmembrane region" description="Helical" evidence="6">
    <location>
        <begin position="171"/>
        <end position="192"/>
    </location>
</feature>
<evidence type="ECO:0000256" key="2">
    <source>
        <dbReference type="ARBA" id="ARBA00022475"/>
    </source>
</evidence>
<dbReference type="Pfam" id="PF01810">
    <property type="entry name" value="LysE"/>
    <property type="match status" value="1"/>
</dbReference>
<proteinExistence type="predicted"/>
<keyword evidence="4 6" id="KW-1133">Transmembrane helix</keyword>
<dbReference type="InterPro" id="IPR001123">
    <property type="entry name" value="LeuE-type"/>
</dbReference>
<accession>A4TZX7</accession>
<evidence type="ECO:0000256" key="1">
    <source>
        <dbReference type="ARBA" id="ARBA00004651"/>
    </source>
</evidence>
<comment type="subcellular location">
    <subcellularLocation>
        <location evidence="1">Cell membrane</location>
        <topology evidence="1">Multi-pass membrane protein</topology>
    </subcellularLocation>
</comment>
<evidence type="ECO:0000313" key="7">
    <source>
        <dbReference type="EMBL" id="CAM76184.1"/>
    </source>
</evidence>
<feature type="transmembrane region" description="Helical" evidence="6">
    <location>
        <begin position="95"/>
        <end position="125"/>
    </location>
</feature>
<dbReference type="GO" id="GO:0005886">
    <property type="term" value="C:plasma membrane"/>
    <property type="evidence" value="ECO:0007669"/>
    <property type="project" value="UniProtKB-SubCell"/>
</dbReference>
<evidence type="ECO:0000256" key="6">
    <source>
        <dbReference type="SAM" id="Phobius"/>
    </source>
</evidence>
<protein>
    <submittedName>
        <fullName evidence="7">Threonine efflux protein</fullName>
    </submittedName>
</protein>
<dbReference type="GO" id="GO:0033228">
    <property type="term" value="P:cysteine export across plasma membrane"/>
    <property type="evidence" value="ECO:0007669"/>
    <property type="project" value="TreeGrafter"/>
</dbReference>